<evidence type="ECO:0000256" key="1">
    <source>
        <dbReference type="RuleBase" id="RU367018"/>
    </source>
</evidence>
<keyword evidence="1" id="KW-0479">Metal-binding</keyword>
<comment type="subcellular location">
    <subcellularLocation>
        <location evidence="1">Nucleus</location>
    </subcellularLocation>
</comment>
<dbReference type="PANTHER" id="PTHR31669">
    <property type="entry name" value="PROTEIN FAR1-RELATED SEQUENCE 10-RELATED"/>
    <property type="match status" value="1"/>
</dbReference>
<proteinExistence type="inferred from homology"/>
<dbReference type="EMBL" id="VEPZ02001441">
    <property type="protein sequence ID" value="KAE8672881.1"/>
    <property type="molecule type" value="Genomic_DNA"/>
</dbReference>
<accession>A0A6A2XBA5</accession>
<keyword evidence="1" id="KW-0539">Nucleus</keyword>
<reference evidence="4" key="1">
    <citation type="submission" date="2019-09" db="EMBL/GenBank/DDBJ databases">
        <title>Draft genome information of white flower Hibiscus syriacus.</title>
        <authorList>
            <person name="Kim Y.-M."/>
        </authorList>
    </citation>
    <scope>NUCLEOTIDE SEQUENCE [LARGE SCALE GENOMIC DNA]</scope>
    <source>
        <strain evidence="4">YM2019G1</strain>
    </source>
</reference>
<feature type="domain" description="MULE transposase" evidence="3">
    <location>
        <begin position="223"/>
        <end position="269"/>
    </location>
</feature>
<dbReference type="AlphaFoldDB" id="A0A6A2XBA5"/>
<protein>
    <recommendedName>
        <fullName evidence="1">Protein FAR1-RELATED SEQUENCE</fullName>
    </recommendedName>
</protein>
<comment type="caution">
    <text evidence="4">The sequence shown here is derived from an EMBL/GenBank/DDBJ whole genome shotgun (WGS) entry which is preliminary data.</text>
</comment>
<dbReference type="Pfam" id="PF03101">
    <property type="entry name" value="FAR1"/>
    <property type="match status" value="1"/>
</dbReference>
<evidence type="ECO:0000313" key="4">
    <source>
        <dbReference type="EMBL" id="KAE8672881.1"/>
    </source>
</evidence>
<keyword evidence="1" id="KW-0862">Zinc</keyword>
<dbReference type="GO" id="GO:0008270">
    <property type="term" value="F:zinc ion binding"/>
    <property type="evidence" value="ECO:0007669"/>
    <property type="project" value="UniProtKB-UniRule"/>
</dbReference>
<evidence type="ECO:0000313" key="5">
    <source>
        <dbReference type="Proteomes" id="UP000436088"/>
    </source>
</evidence>
<dbReference type="Pfam" id="PF10551">
    <property type="entry name" value="MULE"/>
    <property type="match status" value="1"/>
</dbReference>
<dbReference type="GO" id="GO:0006355">
    <property type="term" value="P:regulation of DNA-templated transcription"/>
    <property type="evidence" value="ECO:0007669"/>
    <property type="project" value="UniProtKB-UniRule"/>
</dbReference>
<feature type="domain" description="FAR1" evidence="2">
    <location>
        <begin position="40"/>
        <end position="129"/>
    </location>
</feature>
<comment type="similarity">
    <text evidence="1">Belongs to the FHY3/FAR1 family.</text>
</comment>
<dbReference type="InterPro" id="IPR004330">
    <property type="entry name" value="FAR1_DNA_bnd_dom"/>
</dbReference>
<sequence>MDNTDVDNVKPTEECHEVHNVDESDRLVGQLFCSRDQAWHFYKGFAREHGFSARKGTTRLDVEGNVKTQEFCCSKEGFRVSKVNTVDRQRAHTPVTRTGCKARVVVTATNTNDQWVISKSDQKHNHALCTSAMTPFMRSNRAVSKADIDEATTLKEVGVGTSKGKAKEIVDGDVNALIAYFDYKKHDDPGFFMTYSVDESGALYNLIWSDSTSRSDYTCFGDVIAFDTTYKDNLYGRPIMPIVGVNHHHNTIVFATAIIADETSQSFEAMQRAIKSVIPYAKHRLCSWHLSRNAQANIGDPKFTAAFSKCMASWWTTKEFDIQWRSIVSEFNVQKHPWVIEKGNTRHLWAQAYLTGHFFANIRSTQRCESMNASLAIALKHKKTYLDVVRAIEDGISRMRMNELKADYLSSHTKPFQITKLVDLESHAAAIFTRIFSWTNDAKASAPSYVDLNVSPEVMQMARFAALRSTSSRLCYIASKTDESFKTARDEMKKLIEELENSFGLNHSVNQSIVVNNVRDPQRKQRKRKEVPKNKVEKQIRRCGYCNGEGHNKLTCPQVKLSLSTSTQPTSTDFFEDGME</sequence>
<dbReference type="GO" id="GO:0005634">
    <property type="term" value="C:nucleus"/>
    <property type="evidence" value="ECO:0007669"/>
    <property type="project" value="UniProtKB-SubCell"/>
</dbReference>
<dbReference type="InterPro" id="IPR031052">
    <property type="entry name" value="FHY3/FAR1"/>
</dbReference>
<keyword evidence="1" id="KW-0863">Zinc-finger</keyword>
<organism evidence="4 5">
    <name type="scientific">Hibiscus syriacus</name>
    <name type="common">Rose of Sharon</name>
    <dbReference type="NCBI Taxonomy" id="106335"/>
    <lineage>
        <taxon>Eukaryota</taxon>
        <taxon>Viridiplantae</taxon>
        <taxon>Streptophyta</taxon>
        <taxon>Embryophyta</taxon>
        <taxon>Tracheophyta</taxon>
        <taxon>Spermatophyta</taxon>
        <taxon>Magnoliopsida</taxon>
        <taxon>eudicotyledons</taxon>
        <taxon>Gunneridae</taxon>
        <taxon>Pentapetalae</taxon>
        <taxon>rosids</taxon>
        <taxon>malvids</taxon>
        <taxon>Malvales</taxon>
        <taxon>Malvaceae</taxon>
        <taxon>Malvoideae</taxon>
        <taxon>Hibiscus</taxon>
    </lineage>
</organism>
<dbReference type="InterPro" id="IPR018289">
    <property type="entry name" value="MULE_transposase_dom"/>
</dbReference>
<keyword evidence="5" id="KW-1185">Reference proteome</keyword>
<name>A0A6A2XBA5_HIBSY</name>
<evidence type="ECO:0000259" key="2">
    <source>
        <dbReference type="Pfam" id="PF03101"/>
    </source>
</evidence>
<comment type="function">
    <text evidence="1">Putative transcription activator involved in regulating light control of development.</text>
</comment>
<dbReference type="Proteomes" id="UP000436088">
    <property type="component" value="Unassembled WGS sequence"/>
</dbReference>
<gene>
    <name evidence="4" type="ORF">F3Y22_tig00111834pilonHSYRG00290</name>
</gene>
<evidence type="ECO:0000259" key="3">
    <source>
        <dbReference type="Pfam" id="PF10551"/>
    </source>
</evidence>
<dbReference type="PANTHER" id="PTHR31669:SF251">
    <property type="entry name" value="PROTEIN FAR1-RELATED SEQUENCE"/>
    <property type="match status" value="1"/>
</dbReference>